<dbReference type="PANTHER" id="PTHR10288">
    <property type="entry name" value="KH DOMAIN CONTAINING RNA BINDING PROTEIN"/>
    <property type="match status" value="1"/>
</dbReference>
<evidence type="ECO:0000256" key="2">
    <source>
        <dbReference type="PROSITE-ProRule" id="PRU00117"/>
    </source>
</evidence>
<keyword evidence="1" id="KW-0677">Repeat</keyword>
<dbReference type="EnsemblMetazoa" id="XM_003241844.4">
    <property type="protein sequence ID" value="XP_003241892.1"/>
    <property type="gene ID" value="LOC100169390"/>
</dbReference>
<keyword evidence="6" id="KW-1185">Reference proteome</keyword>
<evidence type="ECO:0000313" key="5">
    <source>
        <dbReference type="EnsemblMetazoa" id="XP_003241892.1"/>
    </source>
</evidence>
<reference evidence="5" key="2">
    <citation type="submission" date="2022-06" db="UniProtKB">
        <authorList>
            <consortium name="EnsemblMetazoa"/>
        </authorList>
    </citation>
    <scope>IDENTIFICATION</scope>
</reference>
<accession>A0A8R2A4F4</accession>
<feature type="domain" description="K Homology" evidence="4">
    <location>
        <begin position="23"/>
        <end position="91"/>
    </location>
</feature>
<feature type="domain" description="K Homology" evidence="4">
    <location>
        <begin position="116"/>
        <end position="187"/>
    </location>
</feature>
<dbReference type="GO" id="GO:0003723">
    <property type="term" value="F:RNA binding"/>
    <property type="evidence" value="ECO:0007669"/>
    <property type="project" value="UniProtKB-UniRule"/>
</dbReference>
<dbReference type="Gene3D" id="3.30.1370.10">
    <property type="entry name" value="K Homology domain, type 1"/>
    <property type="match status" value="3"/>
</dbReference>
<dbReference type="CTD" id="43862"/>
<feature type="domain" description="K Homology" evidence="4">
    <location>
        <begin position="345"/>
        <end position="415"/>
    </location>
</feature>
<dbReference type="InterPro" id="IPR004088">
    <property type="entry name" value="KH_dom_type_1"/>
</dbReference>
<dbReference type="Proteomes" id="UP000007819">
    <property type="component" value="Chromosome A2"/>
</dbReference>
<dbReference type="SUPFAM" id="SSF54791">
    <property type="entry name" value="Eukaryotic type KH-domain (KH-domain type I)"/>
    <property type="match status" value="3"/>
</dbReference>
<proteinExistence type="predicted"/>
<evidence type="ECO:0000259" key="4">
    <source>
        <dbReference type="SMART" id="SM00322"/>
    </source>
</evidence>
<sequence length="428" mass="43311">MDMKRFNDGHSNAPFKRPKMGPDDIELRVLIPSKVAGSIIGKGGFNISRLRTDYNATVTVPDCPGPERILTIISSNDNALKVLGEVMGNLEDGGSRFKRGGAGGGQGNNDNQGGETDVDVRMLVHQSQAGCIIGKGGLKVKELREKTGSRIKIYTSCCPMSTDRVVQITGKPNTCSDCVREVLDLLKTAPVKGAEDPYDPNNFDEYYSDEYGGYGNPAGGGGGMRGGNMNQRGPPGPGRFQGGGGGGPMNNRGMAYSRGGGGRGGGGGFGGGGGGGFSNTGGGNYGGNAGGYGGGPGGYGNNVGSGNFGGGGGGGYGGGFDDGPMSDFSMPPPAMGAGAGKPAAFNGSTQVTIPKDLAGAIIGKAGARIRRIRQDSGAGITIGEPTEGSDERIITINGTDSQIQMAQYLLQQCVQAQKPGGPGGDGFM</sequence>
<evidence type="ECO:0000313" key="6">
    <source>
        <dbReference type="Proteomes" id="UP000007819"/>
    </source>
</evidence>
<dbReference type="RefSeq" id="XP_003241892.1">
    <property type="nucleotide sequence ID" value="XM_003241844.4"/>
</dbReference>
<dbReference type="GeneID" id="100169390"/>
<dbReference type="InterPro" id="IPR036612">
    <property type="entry name" value="KH_dom_type_1_sf"/>
</dbReference>
<dbReference type="CDD" id="cd22434">
    <property type="entry name" value="KH-I_HNRNPK_rpt3"/>
    <property type="match status" value="1"/>
</dbReference>
<keyword evidence="2" id="KW-0694">RNA-binding</keyword>
<evidence type="ECO:0000256" key="1">
    <source>
        <dbReference type="ARBA" id="ARBA00022737"/>
    </source>
</evidence>
<dbReference type="PROSITE" id="PS50084">
    <property type="entry name" value="KH_TYPE_1"/>
    <property type="match status" value="3"/>
</dbReference>
<dbReference type="CDD" id="cd22433">
    <property type="entry name" value="KH-I_HNRNPK_rpt2"/>
    <property type="match status" value="1"/>
</dbReference>
<protein>
    <recommendedName>
        <fullName evidence="4">K Homology domain-containing protein</fullName>
    </recommendedName>
</protein>
<dbReference type="AlphaFoldDB" id="A0A8R2A4F4"/>
<dbReference type="GO" id="GO:0010468">
    <property type="term" value="P:regulation of gene expression"/>
    <property type="evidence" value="ECO:0007669"/>
    <property type="project" value="UniProtKB-ARBA"/>
</dbReference>
<reference evidence="6" key="1">
    <citation type="submission" date="2010-06" db="EMBL/GenBank/DDBJ databases">
        <authorList>
            <person name="Jiang H."/>
            <person name="Abraham K."/>
            <person name="Ali S."/>
            <person name="Alsbrooks S.L."/>
            <person name="Anim B.N."/>
            <person name="Anosike U.S."/>
            <person name="Attaway T."/>
            <person name="Bandaranaike D.P."/>
            <person name="Battles P.K."/>
            <person name="Bell S.N."/>
            <person name="Bell A.V."/>
            <person name="Beltran B."/>
            <person name="Bickham C."/>
            <person name="Bustamante Y."/>
            <person name="Caleb T."/>
            <person name="Canada A."/>
            <person name="Cardenas V."/>
            <person name="Carter K."/>
            <person name="Chacko J."/>
            <person name="Chandrabose M.N."/>
            <person name="Chavez D."/>
            <person name="Chavez A."/>
            <person name="Chen L."/>
            <person name="Chu H.-S."/>
            <person name="Claassen K.J."/>
            <person name="Cockrell R."/>
            <person name="Collins M."/>
            <person name="Cooper J.A."/>
            <person name="Cree A."/>
            <person name="Curry S.M."/>
            <person name="Da Y."/>
            <person name="Dao M.D."/>
            <person name="Das B."/>
            <person name="Davila M.-L."/>
            <person name="Davy-Carroll L."/>
            <person name="Denson S."/>
            <person name="Dinh H."/>
            <person name="Ebong V.E."/>
            <person name="Edwards J.R."/>
            <person name="Egan A."/>
            <person name="El-Daye J."/>
            <person name="Escobedo L."/>
            <person name="Fernandez S."/>
            <person name="Fernando P.R."/>
            <person name="Flagg N."/>
            <person name="Forbes L.D."/>
            <person name="Fowler R.G."/>
            <person name="Fu Q."/>
            <person name="Gabisi R.A."/>
            <person name="Ganer J."/>
            <person name="Garbino Pronczuk A."/>
            <person name="Garcia R.M."/>
            <person name="Garner T."/>
            <person name="Garrett T.E."/>
            <person name="Gonzalez D.A."/>
            <person name="Hamid H."/>
            <person name="Hawkins E.S."/>
            <person name="Hirani K."/>
            <person name="Hogues M.E."/>
            <person name="Hollins B."/>
            <person name="Hsiao C.-H."/>
            <person name="Jabil R."/>
            <person name="James M.L."/>
            <person name="Jhangiani S.N."/>
            <person name="Johnson B."/>
            <person name="Johnson Q."/>
            <person name="Joshi V."/>
            <person name="Kalu J.B."/>
            <person name="Kam C."/>
            <person name="Kashfia A."/>
            <person name="Keebler J."/>
            <person name="Kisamo H."/>
            <person name="Kovar C.L."/>
            <person name="Lago L.A."/>
            <person name="Lai C.-Y."/>
            <person name="Laidlaw J."/>
            <person name="Lara F."/>
            <person name="Le T.-K."/>
            <person name="Lee S.L."/>
            <person name="Legall F.H."/>
            <person name="Lemon S.J."/>
            <person name="Lewis L.R."/>
            <person name="Li B."/>
            <person name="Liu Y."/>
            <person name="Liu Y.-S."/>
            <person name="Lopez J."/>
            <person name="Lozado R.J."/>
            <person name="Lu J."/>
            <person name="Madu R.C."/>
            <person name="Maheshwari M."/>
            <person name="Maheshwari R."/>
            <person name="Malloy K."/>
            <person name="Martinez E."/>
            <person name="Mathew T."/>
            <person name="Mercado I.C."/>
            <person name="Mercado C."/>
            <person name="Meyer B."/>
            <person name="Montgomery K."/>
            <person name="Morgan M.B."/>
            <person name="Munidasa M."/>
            <person name="Nazareth L.V."/>
            <person name="Nelson J."/>
            <person name="Ng B.M."/>
            <person name="Nguyen N.B."/>
            <person name="Nguyen P.Q."/>
            <person name="Nguyen T."/>
            <person name="Obregon M."/>
            <person name="Okwuonu G.O."/>
            <person name="Onwere C.G."/>
            <person name="Orozco G."/>
            <person name="Parra A."/>
            <person name="Patel S."/>
            <person name="Patil S."/>
            <person name="Perez A."/>
            <person name="Perez Y."/>
            <person name="Pham C."/>
            <person name="Primus E.L."/>
            <person name="Pu L.-L."/>
            <person name="Puazo M."/>
            <person name="Qin X."/>
            <person name="Quiroz J.B."/>
            <person name="Reese J."/>
            <person name="Richards S."/>
            <person name="Rives C.M."/>
            <person name="Robberts R."/>
            <person name="Ruiz S.J."/>
            <person name="Ruiz M.J."/>
            <person name="Santibanez J."/>
            <person name="Schneider B.W."/>
            <person name="Sisson I."/>
            <person name="Smith M."/>
            <person name="Sodergren E."/>
            <person name="Song X.-Z."/>
            <person name="Song B.B."/>
            <person name="Summersgill H."/>
            <person name="Thelus R."/>
            <person name="Thornton R.D."/>
            <person name="Trejos Z.Y."/>
            <person name="Usmani K."/>
            <person name="Vattathil S."/>
            <person name="Villasana D."/>
            <person name="Walker D.L."/>
            <person name="Wang S."/>
            <person name="Wang K."/>
            <person name="White C.S."/>
            <person name="Williams A.C."/>
            <person name="Williamson J."/>
            <person name="Wilson K."/>
            <person name="Woghiren I.O."/>
            <person name="Woodworth J.R."/>
            <person name="Worley K.C."/>
            <person name="Wright R.A."/>
            <person name="Wu W."/>
            <person name="Young L."/>
            <person name="Zhang L."/>
            <person name="Zhang J."/>
            <person name="Zhu Y."/>
            <person name="Muzny D.M."/>
            <person name="Weinstock G."/>
            <person name="Gibbs R.A."/>
        </authorList>
    </citation>
    <scope>NUCLEOTIDE SEQUENCE [LARGE SCALE GENOMIC DNA]</scope>
    <source>
        <strain evidence="6">LSR1</strain>
    </source>
</reference>
<dbReference type="CDD" id="cd22432">
    <property type="entry name" value="KH-I_HNRNPK_rpt1"/>
    <property type="match status" value="1"/>
</dbReference>
<feature type="region of interest" description="Disordered" evidence="3">
    <location>
        <begin position="1"/>
        <end position="21"/>
    </location>
</feature>
<name>A0A8R2A4F4_ACYPI</name>
<dbReference type="SMART" id="SM00322">
    <property type="entry name" value="KH"/>
    <property type="match status" value="3"/>
</dbReference>
<evidence type="ECO:0000256" key="3">
    <source>
        <dbReference type="SAM" id="MobiDB-lite"/>
    </source>
</evidence>
<organism evidence="5 6">
    <name type="scientific">Acyrthosiphon pisum</name>
    <name type="common">Pea aphid</name>
    <dbReference type="NCBI Taxonomy" id="7029"/>
    <lineage>
        <taxon>Eukaryota</taxon>
        <taxon>Metazoa</taxon>
        <taxon>Ecdysozoa</taxon>
        <taxon>Arthropoda</taxon>
        <taxon>Hexapoda</taxon>
        <taxon>Insecta</taxon>
        <taxon>Pterygota</taxon>
        <taxon>Neoptera</taxon>
        <taxon>Paraneoptera</taxon>
        <taxon>Hemiptera</taxon>
        <taxon>Sternorrhyncha</taxon>
        <taxon>Aphidomorpha</taxon>
        <taxon>Aphidoidea</taxon>
        <taxon>Aphididae</taxon>
        <taxon>Macrosiphini</taxon>
        <taxon>Acyrthosiphon</taxon>
    </lineage>
</organism>
<dbReference type="OrthoDB" id="1937934at2759"/>
<dbReference type="KEGG" id="api:100169390"/>
<dbReference type="InterPro" id="IPR004087">
    <property type="entry name" value="KH_dom"/>
</dbReference>
<feature type="region of interest" description="Disordered" evidence="3">
    <location>
        <begin position="94"/>
        <end position="115"/>
    </location>
</feature>
<dbReference type="Pfam" id="PF00013">
    <property type="entry name" value="KH_1"/>
    <property type="match status" value="3"/>
</dbReference>